<proteinExistence type="predicted"/>
<name>A0A7X0HNP5_9ACTN</name>
<reference evidence="1 2" key="1">
    <citation type="submission" date="2020-08" db="EMBL/GenBank/DDBJ databases">
        <title>Genomic Encyclopedia of Type Strains, Phase IV (KMG-IV): sequencing the most valuable type-strain genomes for metagenomic binning, comparative biology and taxonomic classification.</title>
        <authorList>
            <person name="Goeker M."/>
        </authorList>
    </citation>
    <scope>NUCLEOTIDE SEQUENCE [LARGE SCALE GENOMIC DNA]</scope>
    <source>
        <strain evidence="1 2">DSM 40141</strain>
    </source>
</reference>
<keyword evidence="2" id="KW-1185">Reference proteome</keyword>
<comment type="caution">
    <text evidence="1">The sequence shown here is derived from an EMBL/GenBank/DDBJ whole genome shotgun (WGS) entry which is preliminary data.</text>
</comment>
<dbReference type="InterPro" id="IPR045592">
    <property type="entry name" value="DUF6461"/>
</dbReference>
<sequence length="215" mass="22907">MTDGTTWIATPQSIAFGGYHVVLARGLLPEELAGRLAATVLHGTGHIAVAAGEHTGESLLELMDDTYGDPFDGIGLRLGRAGEWTYAVAYGGWPGEFGPLAPVSRDGAHVCLREYEEENGKPVPPHFEYFHDGRLLSACNLYLDASWGYQGVDGGPATALRLQELLTAAGLPDPERDEREVHRTALGIVEGFFGLSLPQDSIVSGTLPAVLLEPA</sequence>
<dbReference type="EMBL" id="JACHEM010000027">
    <property type="protein sequence ID" value="MBB6439744.1"/>
    <property type="molecule type" value="Genomic_DNA"/>
</dbReference>
<dbReference type="Pfam" id="PF20062">
    <property type="entry name" value="DUF6461"/>
    <property type="match status" value="1"/>
</dbReference>
<gene>
    <name evidence="1" type="ORF">HNQ79_006256</name>
</gene>
<dbReference type="AlphaFoldDB" id="A0A7X0HNP5"/>
<accession>A0A7X0HNP5</accession>
<protein>
    <submittedName>
        <fullName evidence="1">Uncharacterized protein</fullName>
    </submittedName>
</protein>
<evidence type="ECO:0000313" key="2">
    <source>
        <dbReference type="Proteomes" id="UP000540423"/>
    </source>
</evidence>
<dbReference type="RefSeq" id="WP_185036255.1">
    <property type="nucleotide sequence ID" value="NZ_BNBN01000006.1"/>
</dbReference>
<organism evidence="1 2">
    <name type="scientific">Streptomyces candidus</name>
    <dbReference type="NCBI Taxonomy" id="67283"/>
    <lineage>
        <taxon>Bacteria</taxon>
        <taxon>Bacillati</taxon>
        <taxon>Actinomycetota</taxon>
        <taxon>Actinomycetes</taxon>
        <taxon>Kitasatosporales</taxon>
        <taxon>Streptomycetaceae</taxon>
        <taxon>Streptomyces</taxon>
    </lineage>
</organism>
<evidence type="ECO:0000313" key="1">
    <source>
        <dbReference type="EMBL" id="MBB6439744.1"/>
    </source>
</evidence>
<dbReference type="Proteomes" id="UP000540423">
    <property type="component" value="Unassembled WGS sequence"/>
</dbReference>